<dbReference type="Pfam" id="PF01202">
    <property type="entry name" value="SKI"/>
    <property type="match status" value="1"/>
</dbReference>
<feature type="binding site" evidence="11">
    <location>
        <position position="135"/>
    </location>
    <ligand>
        <name>ATP</name>
        <dbReference type="ChEBI" id="CHEBI:30616"/>
    </ligand>
</feature>
<dbReference type="PROSITE" id="PS01128">
    <property type="entry name" value="SHIKIMATE_KINASE"/>
    <property type="match status" value="1"/>
</dbReference>
<comment type="function">
    <text evidence="11">Catalyzes the specific phosphorylation of the 3-hydroxyl group of shikimic acid using ATP as a cosubstrate.</text>
</comment>
<evidence type="ECO:0000256" key="1">
    <source>
        <dbReference type="ARBA" id="ARBA00004842"/>
    </source>
</evidence>
<comment type="caution">
    <text evidence="12">The sequence shown here is derived from an EMBL/GenBank/DDBJ whole genome shotgun (WGS) entry which is preliminary data.</text>
</comment>
<comment type="catalytic activity">
    <reaction evidence="10 11">
        <text>shikimate + ATP = 3-phosphoshikimate + ADP + H(+)</text>
        <dbReference type="Rhea" id="RHEA:13121"/>
        <dbReference type="ChEBI" id="CHEBI:15378"/>
        <dbReference type="ChEBI" id="CHEBI:30616"/>
        <dbReference type="ChEBI" id="CHEBI:36208"/>
        <dbReference type="ChEBI" id="CHEBI:145989"/>
        <dbReference type="ChEBI" id="CHEBI:456216"/>
        <dbReference type="EC" id="2.7.1.71"/>
    </reaction>
</comment>
<reference evidence="12 13" key="1">
    <citation type="journal article" date="2019" name="Nat. Microbiol.">
        <title>Mediterranean grassland soil C-N compound turnover is dependent on rainfall and depth, and is mediated by genomically divergent microorganisms.</title>
        <authorList>
            <person name="Diamond S."/>
            <person name="Andeer P.F."/>
            <person name="Li Z."/>
            <person name="Crits-Christoph A."/>
            <person name="Burstein D."/>
            <person name="Anantharaman K."/>
            <person name="Lane K.R."/>
            <person name="Thomas B.C."/>
            <person name="Pan C."/>
            <person name="Northen T.R."/>
            <person name="Banfield J.F."/>
        </authorList>
    </citation>
    <scope>NUCLEOTIDE SEQUENCE [LARGE SCALE GENOMIC DNA]</scope>
    <source>
        <strain evidence="12">WS_4</strain>
    </source>
</reference>
<keyword evidence="11" id="KW-0460">Magnesium</keyword>
<evidence type="ECO:0000313" key="13">
    <source>
        <dbReference type="Proteomes" id="UP000319829"/>
    </source>
</evidence>
<feature type="binding site" evidence="11">
    <location>
        <position position="48"/>
    </location>
    <ligand>
        <name>substrate</name>
    </ligand>
</feature>
<protein>
    <recommendedName>
        <fullName evidence="3 11">Shikimate kinase</fullName>
        <shortName evidence="11">SK</shortName>
        <ecNumber evidence="3 11">2.7.1.71</ecNumber>
    </recommendedName>
</protein>
<dbReference type="PANTHER" id="PTHR21087:SF16">
    <property type="entry name" value="SHIKIMATE KINASE 1, CHLOROPLASTIC"/>
    <property type="match status" value="1"/>
</dbReference>
<dbReference type="PANTHER" id="PTHR21087">
    <property type="entry name" value="SHIKIMATE KINASE"/>
    <property type="match status" value="1"/>
</dbReference>
<feature type="binding site" evidence="11">
    <location>
        <position position="72"/>
    </location>
    <ligand>
        <name>substrate</name>
    </ligand>
</feature>
<keyword evidence="11" id="KW-0479">Metal-binding</keyword>
<feature type="binding site" evidence="11">
    <location>
        <position position="154"/>
    </location>
    <ligand>
        <name>substrate</name>
    </ligand>
</feature>
<dbReference type="GO" id="GO:0005524">
    <property type="term" value="F:ATP binding"/>
    <property type="evidence" value="ECO:0007669"/>
    <property type="project" value="UniProtKB-UniRule"/>
</dbReference>
<comment type="subcellular location">
    <subcellularLocation>
        <location evidence="11">Cytoplasm</location>
    </subcellularLocation>
</comment>
<accession>A0A538SQK9</accession>
<evidence type="ECO:0000256" key="5">
    <source>
        <dbReference type="ARBA" id="ARBA00022679"/>
    </source>
</evidence>
<evidence type="ECO:0000256" key="8">
    <source>
        <dbReference type="ARBA" id="ARBA00022840"/>
    </source>
</evidence>
<keyword evidence="7 11" id="KW-0418">Kinase</keyword>
<feature type="binding site" evidence="11">
    <location>
        <begin position="26"/>
        <end position="31"/>
    </location>
    <ligand>
        <name>ATP</name>
        <dbReference type="ChEBI" id="CHEBI:30616"/>
    </ligand>
</feature>
<evidence type="ECO:0000256" key="11">
    <source>
        <dbReference type="HAMAP-Rule" id="MF_00109"/>
    </source>
</evidence>
<dbReference type="HAMAP" id="MF_00109">
    <property type="entry name" value="Shikimate_kinase"/>
    <property type="match status" value="1"/>
</dbReference>
<dbReference type="GO" id="GO:0009073">
    <property type="term" value="P:aromatic amino acid family biosynthetic process"/>
    <property type="evidence" value="ECO:0007669"/>
    <property type="project" value="UniProtKB-KW"/>
</dbReference>
<dbReference type="InterPro" id="IPR031322">
    <property type="entry name" value="Shikimate/glucono_kinase"/>
</dbReference>
<dbReference type="SUPFAM" id="SSF52540">
    <property type="entry name" value="P-loop containing nucleoside triphosphate hydrolases"/>
    <property type="match status" value="1"/>
</dbReference>
<comment type="cofactor">
    <cofactor evidence="11">
        <name>Mg(2+)</name>
        <dbReference type="ChEBI" id="CHEBI:18420"/>
    </cofactor>
    <text evidence="11">Binds 1 Mg(2+) ion per subunit.</text>
</comment>
<dbReference type="Proteomes" id="UP000319829">
    <property type="component" value="Unassembled WGS sequence"/>
</dbReference>
<evidence type="ECO:0000256" key="4">
    <source>
        <dbReference type="ARBA" id="ARBA00022605"/>
    </source>
</evidence>
<dbReference type="InterPro" id="IPR027417">
    <property type="entry name" value="P-loop_NTPase"/>
</dbReference>
<evidence type="ECO:0000256" key="10">
    <source>
        <dbReference type="ARBA" id="ARBA00048567"/>
    </source>
</evidence>
<dbReference type="GO" id="GO:0004765">
    <property type="term" value="F:shikimate kinase activity"/>
    <property type="evidence" value="ECO:0007669"/>
    <property type="project" value="UniProtKB-UniRule"/>
</dbReference>
<keyword evidence="11" id="KW-0963">Cytoplasm</keyword>
<name>A0A538SQK9_UNCEI</name>
<keyword evidence="6 11" id="KW-0547">Nucleotide-binding</keyword>
<keyword evidence="4 11" id="KW-0028">Amino-acid biosynthesis</keyword>
<dbReference type="Gene3D" id="3.40.50.300">
    <property type="entry name" value="P-loop containing nucleotide triphosphate hydrolases"/>
    <property type="match status" value="1"/>
</dbReference>
<organism evidence="12 13">
    <name type="scientific">Eiseniibacteriota bacterium</name>
    <dbReference type="NCBI Taxonomy" id="2212470"/>
    <lineage>
        <taxon>Bacteria</taxon>
        <taxon>Candidatus Eiseniibacteriota</taxon>
    </lineage>
</organism>
<dbReference type="AlphaFoldDB" id="A0A538SQK9"/>
<dbReference type="GO" id="GO:0008652">
    <property type="term" value="P:amino acid biosynthetic process"/>
    <property type="evidence" value="ECO:0007669"/>
    <property type="project" value="UniProtKB-KW"/>
</dbReference>
<gene>
    <name evidence="11" type="primary">aroK</name>
    <name evidence="12" type="ORF">E6K74_08930</name>
</gene>
<dbReference type="CDD" id="cd00464">
    <property type="entry name" value="SK"/>
    <property type="match status" value="1"/>
</dbReference>
<evidence type="ECO:0000256" key="2">
    <source>
        <dbReference type="ARBA" id="ARBA00006997"/>
    </source>
</evidence>
<sequence>MGRAPCSLHRRGEPLVSRMALVGLPGAGKSTVAKLLARRLGCSSADVDSEIERMAGRSVPEIFDEEGEERFRDLESRALAEAMERSEPIVLSCGGGILGRASNRELLKAHARVVWLKVDPAKAAERLRTPGEVVRPLLRGGPLEERLGTLLEARREGYESAAEAGVDTDGCTPEQVADRIAMILAGTRGPWGRSAS</sequence>
<keyword evidence="8 11" id="KW-0067">ATP-binding</keyword>
<dbReference type="GO" id="GO:0000287">
    <property type="term" value="F:magnesium ion binding"/>
    <property type="evidence" value="ECO:0007669"/>
    <property type="project" value="UniProtKB-UniRule"/>
</dbReference>
<proteinExistence type="inferred from homology"/>
<dbReference type="EC" id="2.7.1.71" evidence="3 11"/>
<keyword evidence="5 11" id="KW-0808">Transferase</keyword>
<dbReference type="InterPro" id="IPR000623">
    <property type="entry name" value="Shikimate_kinase/TSH1"/>
</dbReference>
<dbReference type="GO" id="GO:0005829">
    <property type="term" value="C:cytosol"/>
    <property type="evidence" value="ECO:0007669"/>
    <property type="project" value="TreeGrafter"/>
</dbReference>
<evidence type="ECO:0000313" key="12">
    <source>
        <dbReference type="EMBL" id="TMQ53627.1"/>
    </source>
</evidence>
<feature type="binding site" evidence="11">
    <location>
        <position position="30"/>
    </location>
    <ligand>
        <name>Mg(2+)</name>
        <dbReference type="ChEBI" id="CHEBI:18420"/>
    </ligand>
</feature>
<evidence type="ECO:0000256" key="9">
    <source>
        <dbReference type="ARBA" id="ARBA00023141"/>
    </source>
</evidence>
<keyword evidence="9 11" id="KW-0057">Aromatic amino acid biosynthesis</keyword>
<evidence type="ECO:0000256" key="7">
    <source>
        <dbReference type="ARBA" id="ARBA00022777"/>
    </source>
</evidence>
<dbReference type="PRINTS" id="PR01100">
    <property type="entry name" value="SHIKIMTKNASE"/>
</dbReference>
<evidence type="ECO:0000256" key="6">
    <source>
        <dbReference type="ARBA" id="ARBA00022741"/>
    </source>
</evidence>
<comment type="similarity">
    <text evidence="2 11">Belongs to the shikimate kinase family.</text>
</comment>
<dbReference type="EMBL" id="VBOU01000083">
    <property type="protein sequence ID" value="TMQ53627.1"/>
    <property type="molecule type" value="Genomic_DNA"/>
</dbReference>
<evidence type="ECO:0000256" key="3">
    <source>
        <dbReference type="ARBA" id="ARBA00012154"/>
    </source>
</evidence>
<comment type="pathway">
    <text evidence="1 11">Metabolic intermediate biosynthesis; chorismate biosynthesis; chorismate from D-erythrose 4-phosphate and phosphoenolpyruvate: step 5/7.</text>
</comment>
<dbReference type="GO" id="GO:0009423">
    <property type="term" value="P:chorismate biosynthetic process"/>
    <property type="evidence" value="ECO:0007669"/>
    <property type="project" value="UniProtKB-UniRule"/>
</dbReference>
<feature type="binding site" evidence="11">
    <location>
        <position position="95"/>
    </location>
    <ligand>
        <name>substrate</name>
    </ligand>
</feature>
<dbReference type="UniPathway" id="UPA00053">
    <property type="reaction ID" value="UER00088"/>
</dbReference>
<comment type="subunit">
    <text evidence="11">Monomer.</text>
</comment>
<comment type="caution">
    <text evidence="11">Lacks conserved residue(s) required for the propagation of feature annotation.</text>
</comment>
<dbReference type="InterPro" id="IPR023000">
    <property type="entry name" value="Shikimate_kinase_CS"/>
</dbReference>